<feature type="region of interest" description="Disordered" evidence="1">
    <location>
        <begin position="1"/>
        <end position="24"/>
    </location>
</feature>
<evidence type="ECO:0000256" key="1">
    <source>
        <dbReference type="SAM" id="MobiDB-lite"/>
    </source>
</evidence>
<proteinExistence type="predicted"/>
<evidence type="ECO:0000313" key="3">
    <source>
        <dbReference type="Proteomes" id="UP000673691"/>
    </source>
</evidence>
<comment type="caution">
    <text evidence="2">The sequence shown here is derived from an EMBL/GenBank/DDBJ whole genome shotgun (WGS) entry which is preliminary data.</text>
</comment>
<sequence>MVAPDGQDLLPKYADPNSDIEGGSESMQVALDVDECSINSSARPCLEAEKKDREELLRIGVQTAVVSV</sequence>
<evidence type="ECO:0000313" key="2">
    <source>
        <dbReference type="EMBL" id="KAG5461608.1"/>
    </source>
</evidence>
<keyword evidence="3" id="KW-1185">Reference proteome</keyword>
<reference evidence="2 3" key="1">
    <citation type="journal article" name="Sci. Rep.">
        <title>Genome-scale phylogenetic analyses confirm Olpidium as the closest living zoosporic fungus to the non-flagellated, terrestrial fungi.</title>
        <authorList>
            <person name="Chang Y."/>
            <person name="Rochon D."/>
            <person name="Sekimoto S."/>
            <person name="Wang Y."/>
            <person name="Chovatia M."/>
            <person name="Sandor L."/>
            <person name="Salamov A."/>
            <person name="Grigoriev I.V."/>
            <person name="Stajich J.E."/>
            <person name="Spatafora J.W."/>
        </authorList>
    </citation>
    <scope>NUCLEOTIDE SEQUENCE [LARGE SCALE GENOMIC DNA]</scope>
    <source>
        <strain evidence="2">S191</strain>
    </source>
</reference>
<dbReference type="EMBL" id="JAEFCI010003397">
    <property type="protein sequence ID" value="KAG5461608.1"/>
    <property type="molecule type" value="Genomic_DNA"/>
</dbReference>
<dbReference type="Proteomes" id="UP000673691">
    <property type="component" value="Unassembled WGS sequence"/>
</dbReference>
<protein>
    <submittedName>
        <fullName evidence="2">Uncharacterized protein</fullName>
    </submittedName>
</protein>
<organism evidence="2 3">
    <name type="scientific">Olpidium bornovanus</name>
    <dbReference type="NCBI Taxonomy" id="278681"/>
    <lineage>
        <taxon>Eukaryota</taxon>
        <taxon>Fungi</taxon>
        <taxon>Fungi incertae sedis</taxon>
        <taxon>Olpidiomycota</taxon>
        <taxon>Olpidiomycotina</taxon>
        <taxon>Olpidiomycetes</taxon>
        <taxon>Olpidiales</taxon>
        <taxon>Olpidiaceae</taxon>
        <taxon>Olpidium</taxon>
    </lineage>
</organism>
<dbReference type="AlphaFoldDB" id="A0A8H7ZXY9"/>
<accession>A0A8H7ZXY9</accession>
<name>A0A8H7ZXY9_9FUNG</name>
<gene>
    <name evidence="2" type="ORF">BJ554DRAFT_6176</name>
</gene>